<keyword evidence="1" id="KW-0472">Membrane</keyword>
<keyword evidence="3" id="KW-1185">Reference proteome</keyword>
<dbReference type="GO" id="GO:0043107">
    <property type="term" value="P:type IV pilus-dependent motility"/>
    <property type="evidence" value="ECO:0007669"/>
    <property type="project" value="InterPro"/>
</dbReference>
<dbReference type="Proteomes" id="UP000029224">
    <property type="component" value="Unassembled WGS sequence"/>
</dbReference>
<keyword evidence="1" id="KW-1133">Transmembrane helix</keyword>
<sequence length="194" mass="22127">MSLDLELDELSSWPLIPQLIVVGIVFVMAALVSGWLLVKPSLEDLDYYKQQETQLKKELQVVARKAAMLPVMSAHLSELSDHYDRLLRQLPAQQELASLLADINEQGLNNHLTFTRINWGKRQPQKFLLKLPLDIELTGSYDDIGRYAQAIAELPRIVLIENAEWQRVSLESSTLHFRVNATTYQFIAEAEGEK</sequence>
<dbReference type="GO" id="GO:0043683">
    <property type="term" value="P:type IV pilus assembly"/>
    <property type="evidence" value="ECO:0007669"/>
    <property type="project" value="InterPro"/>
</dbReference>
<accession>A0A090TCQ6</accession>
<dbReference type="OrthoDB" id="9802133at2"/>
<dbReference type="EMBL" id="BBMT01000020">
    <property type="protein sequence ID" value="GAL37720.1"/>
    <property type="molecule type" value="Genomic_DNA"/>
</dbReference>
<keyword evidence="1" id="KW-0812">Transmembrane</keyword>
<evidence type="ECO:0000313" key="3">
    <source>
        <dbReference type="Proteomes" id="UP000029224"/>
    </source>
</evidence>
<proteinExistence type="predicted"/>
<evidence type="ECO:0000313" key="2">
    <source>
        <dbReference type="EMBL" id="GAL37720.1"/>
    </source>
</evidence>
<reference evidence="2 3" key="2">
    <citation type="submission" date="2014-09" db="EMBL/GenBank/DDBJ databases">
        <authorList>
            <consortium name="NBRP consortium"/>
            <person name="Sawabe T."/>
            <person name="Meirelles P."/>
            <person name="Nakanishi M."/>
            <person name="Sayaka M."/>
            <person name="Hattori M."/>
            <person name="Ohkuma M."/>
        </authorList>
    </citation>
    <scope>NUCLEOTIDE SEQUENCE [LARGE SCALE GENOMIC DNA]</scope>
    <source>
        <strain evidence="2 3">JCM 19240</strain>
    </source>
</reference>
<reference evidence="2 3" key="1">
    <citation type="submission" date="2014-09" db="EMBL/GenBank/DDBJ databases">
        <title>Vibrio maritimus JCM 19240. (C210) whole genome shotgun sequence.</title>
        <authorList>
            <person name="Sawabe T."/>
            <person name="Meirelles P."/>
            <person name="Nakanishi M."/>
            <person name="Sayaka M."/>
            <person name="Hattori M."/>
            <person name="Ohkuma M."/>
        </authorList>
    </citation>
    <scope>NUCLEOTIDE SEQUENCE [LARGE SCALE GENOMIC DNA]</scope>
    <source>
        <strain evidence="2 3">JCM 19240</strain>
    </source>
</reference>
<dbReference type="InterPro" id="IPR007445">
    <property type="entry name" value="PilO"/>
</dbReference>
<dbReference type="PANTHER" id="PTHR39555">
    <property type="entry name" value="FIMBRIAL ASSEMBLY PROTEIN PILO-LIKE PROTEIN-RELATED"/>
    <property type="match status" value="1"/>
</dbReference>
<dbReference type="AlphaFoldDB" id="A0A090TCQ6"/>
<gene>
    <name evidence="2" type="ORF">JCM19240_173</name>
</gene>
<dbReference type="Pfam" id="PF04350">
    <property type="entry name" value="PilO"/>
    <property type="match status" value="1"/>
</dbReference>
<name>A0A090TCQ6_9VIBR</name>
<comment type="caution">
    <text evidence="2">The sequence shown here is derived from an EMBL/GenBank/DDBJ whole genome shotgun (WGS) entry which is preliminary data.</text>
</comment>
<feature type="transmembrane region" description="Helical" evidence="1">
    <location>
        <begin position="15"/>
        <end position="38"/>
    </location>
</feature>
<dbReference type="PANTHER" id="PTHR39555:SF1">
    <property type="entry name" value="TYPE IV PILUS INNER MEMBRANE COMPONENT PILO"/>
    <property type="match status" value="1"/>
</dbReference>
<protein>
    <submittedName>
        <fullName evidence="2">Type IV pilus biogenesis protein PilO</fullName>
    </submittedName>
</protein>
<dbReference type="Gene3D" id="3.30.70.60">
    <property type="match status" value="1"/>
</dbReference>
<dbReference type="InterPro" id="IPR014717">
    <property type="entry name" value="Transl_elong_EF1B/ribsomal_bS6"/>
</dbReference>
<evidence type="ECO:0000256" key="1">
    <source>
        <dbReference type="SAM" id="Phobius"/>
    </source>
</evidence>
<organism evidence="2 3">
    <name type="scientific">Vibrio maritimus</name>
    <dbReference type="NCBI Taxonomy" id="990268"/>
    <lineage>
        <taxon>Bacteria</taxon>
        <taxon>Pseudomonadati</taxon>
        <taxon>Pseudomonadota</taxon>
        <taxon>Gammaproteobacteria</taxon>
        <taxon>Vibrionales</taxon>
        <taxon>Vibrionaceae</taxon>
        <taxon>Vibrio</taxon>
    </lineage>
</organism>
<dbReference type="PIRSF" id="PIRSF016482">
    <property type="entry name" value="PilO"/>
    <property type="match status" value="1"/>
</dbReference>